<dbReference type="GO" id="GO:0005829">
    <property type="term" value="C:cytosol"/>
    <property type="evidence" value="ECO:0007669"/>
    <property type="project" value="TreeGrafter"/>
</dbReference>
<dbReference type="Pfam" id="PF13193">
    <property type="entry name" value="AMP-binding_C"/>
    <property type="match status" value="1"/>
</dbReference>
<dbReference type="InterPro" id="IPR001242">
    <property type="entry name" value="Condensation_dom"/>
</dbReference>
<dbReference type="InterPro" id="IPR013751">
    <property type="entry name" value="ACP_syn_III_N"/>
</dbReference>
<dbReference type="Pfam" id="PF08545">
    <property type="entry name" value="ACP_syn_III"/>
    <property type="match status" value="1"/>
</dbReference>
<dbReference type="SUPFAM" id="SSF56801">
    <property type="entry name" value="Acetyl-CoA synthetase-like"/>
    <property type="match status" value="1"/>
</dbReference>
<dbReference type="Proteomes" id="UP000825008">
    <property type="component" value="Chromosome"/>
</dbReference>
<dbReference type="PROSITE" id="PS00455">
    <property type="entry name" value="AMP_BINDING"/>
    <property type="match status" value="1"/>
</dbReference>
<dbReference type="PROSITE" id="PS50075">
    <property type="entry name" value="CARRIER"/>
    <property type="match status" value="1"/>
</dbReference>
<dbReference type="Gene3D" id="3.40.47.10">
    <property type="match status" value="4"/>
</dbReference>
<dbReference type="Pfam" id="PF08541">
    <property type="entry name" value="ACP_syn_III_C"/>
    <property type="match status" value="2"/>
</dbReference>
<dbReference type="Gene3D" id="2.30.38.10">
    <property type="entry name" value="Luciferase, Domain 3"/>
    <property type="match status" value="1"/>
</dbReference>
<dbReference type="InterPro" id="IPR010071">
    <property type="entry name" value="AA_adenyl_dom"/>
</dbReference>
<dbReference type="Pfam" id="PF00501">
    <property type="entry name" value="AMP-binding"/>
    <property type="match status" value="1"/>
</dbReference>
<dbReference type="InterPro" id="IPR009081">
    <property type="entry name" value="PP-bd_ACP"/>
</dbReference>
<dbReference type="FunFam" id="3.40.50.12780:FF:000012">
    <property type="entry name" value="Non-ribosomal peptide synthetase"/>
    <property type="match status" value="1"/>
</dbReference>
<dbReference type="GO" id="GO:0006633">
    <property type="term" value="P:fatty acid biosynthetic process"/>
    <property type="evidence" value="ECO:0007669"/>
    <property type="project" value="InterPro"/>
</dbReference>
<dbReference type="Pfam" id="PF00550">
    <property type="entry name" value="PP-binding"/>
    <property type="match status" value="1"/>
</dbReference>
<dbReference type="SUPFAM" id="SSF53901">
    <property type="entry name" value="Thiolase-like"/>
    <property type="match status" value="2"/>
</dbReference>
<dbReference type="InterPro" id="IPR045851">
    <property type="entry name" value="AMP-bd_C_sf"/>
</dbReference>
<dbReference type="InterPro" id="IPR016039">
    <property type="entry name" value="Thiolase-like"/>
</dbReference>
<protein>
    <submittedName>
        <fullName evidence="5">Amino acid adenylation domain-containing protein</fullName>
    </submittedName>
</protein>
<evidence type="ECO:0000313" key="5">
    <source>
        <dbReference type="EMBL" id="QZA08282.1"/>
    </source>
</evidence>
<dbReference type="PANTHER" id="PTHR45527:SF1">
    <property type="entry name" value="FATTY ACID SYNTHASE"/>
    <property type="match status" value="1"/>
</dbReference>
<dbReference type="SUPFAM" id="SSF52777">
    <property type="entry name" value="CoA-dependent acyltransferases"/>
    <property type="match status" value="2"/>
</dbReference>
<gene>
    <name evidence="5" type="ORF">K3U94_02805</name>
</gene>
<dbReference type="Gene3D" id="3.30.559.10">
    <property type="entry name" value="Chloramphenicol acetyltransferase-like domain"/>
    <property type="match status" value="1"/>
</dbReference>
<dbReference type="GO" id="GO:0043041">
    <property type="term" value="P:amino acid activation for nonribosomal peptide biosynthetic process"/>
    <property type="evidence" value="ECO:0007669"/>
    <property type="project" value="TreeGrafter"/>
</dbReference>
<dbReference type="Gene3D" id="3.30.300.30">
    <property type="match status" value="1"/>
</dbReference>
<evidence type="ECO:0000256" key="1">
    <source>
        <dbReference type="ARBA" id="ARBA00001957"/>
    </source>
</evidence>
<sequence>MTDRPDVPTDISSLSPEKKRELLAQLLMAKAQDAASEHELSYGQRSMWFMHRLAPDSAAYTVAYAGRIDGGVDVPALERAAQALVDRHPMLRTTYTERDGQPVALVHAHWPVRIATQRIGADAAELDQRVQAEIDRPFDLRTGPVLRLTLLARPDDHVLLLTVHHIAVDFWSIDIILDELRALYAAEHGGTPPEETADRYVDYAAQQARMLAGPEGERLWEYWHQTLGGELPTLALPTDRPRPAIQTYDGALHRFSIDAQVTAGLKQVARTVGATPYMTLLAAYAVLLHRYSGQDDLVIGSPFACRDRAGLMGMVGYVTNPLPLRVDVGDDPSFAALLGQVKDTVLGAIGHQEYPLPLLVERLRPVRDAGRTPLFQVSFAWQQVRLFEDGAESGSGLLPLETLYIGQGGSPFDITMQVGEQGPELQVALQYNTDLFDATTIEALGQHFTLLLAQLAQPGAAEAPVSQLTLLTDAERAALEAWNDTAVDYSAAPVSLHDMVAASAARTPDAVAVSYDGRDISYGELDRRANGLAHRLRQFGVGAGPGPAVVPVLLERSEDLVIALLGVLKAGGVFLPLDPAQPTGRMEAMLADVPDAPVCVTHREHLSHVPTGFTGARLCLDQPSTAPAEEDSAPEAPETGTAGSSGADLAYLMYTSGSTGAPKGALNSHAGIRNRLLWMQDAYQLTAEDRVLHKTPINFDPFVWEIFWPLTVGARVVIAKPEGHKDAAYLARTIVEQHITTMHFVPSMLRRFLAEPESVSCTGLRKVFCSGEALTADLRDAFFAALPAELYNLYGPTEAAIDVTHFHCVRGVSDPVIPIGRPIANIAIHLLDAAGNPVPVGVPGELHIGGVGVARGYLNRPEATAAAFLPDPFSAHSADSGPLPLLYRTGDLARYRADGNIEYLGRRDDQVKINGFRIELGEVEAALAKHPGIAENAVVARKDAAGNTQLIAHIVPVAAAPGTAELRRFLLDLVPAAMVPAVFRTGDLLPLSASGKVDRRALLALDKDLDAAPTEFVAPRDATEEALAQIWRDVLDLDRVGVTDDFFALGGASTQALEVAVRVGELGLELRPESLFVYGTIAELAAEFGPIGGAKAEEPAEKPTAQPELAVAALQPAPAPKPVAAPVIKPVQGGPARNVVIESLGVYLPPRAVSTEQVLADCVNEVKIPLERLTGIKSRRMAGQDEFSIDLGRKAIADCLSRSSYAPEEIDLLIACNISRCDGPEHMFTFEPSTASQLRDQLGLSNAVCFDINNACAGMFTGVSIAQDFLKTGLVRNALVFSGEYISHITETAQQEIEGAMDPRLACLTVGDAGAAAVLELGPNDRVGFHDLDLATYSEFAKLCIAKATEGPHGGAIMVTDSVTQTAIAVKHSVPYVAAVMQRHGWRPETADQLLMHQTSEASINDAILTINRVFGAGAASRANTICNLAERGNTATTTHFVALYDYINAGRINSGDNVVLSITGSGQTIGTGLYTFDDLPDRMRRAASGQTGSSARGNRSGARRELPATPRVRIEGIGMAPEGQTPPSSIQFAVDAANACLADSGVERTDVGLVIHAGIYRDDFLSEPAVATLVAGEVGINAEPESADAPKTFAFDVLNGAVGFLNGCHIAAGMIGAGRTGHAMVLASEVENNTPESGYPRNGISETGSAIMLSPSQGPEGFGRFVFGHHPEYRGALATYTQERDGRMWLRIDRDPNLAAIYVSCLPSSVKELLTLEGLAPEDIALVFPPYLPGAALDELAAHIGVDRSRFVDLEAQGWTADPFTSTLPYQIADARRRGLVKPGDVALIMAVGSGVEVGCTTYRF</sequence>
<dbReference type="PANTHER" id="PTHR45527">
    <property type="entry name" value="NONRIBOSOMAL PEPTIDE SYNTHETASE"/>
    <property type="match status" value="1"/>
</dbReference>
<evidence type="ECO:0000256" key="2">
    <source>
        <dbReference type="ARBA" id="ARBA00022679"/>
    </source>
</evidence>
<dbReference type="FunFam" id="3.40.50.980:FF:000002">
    <property type="entry name" value="Enterobactin synthetase component F"/>
    <property type="match status" value="1"/>
</dbReference>
<dbReference type="RefSeq" id="WP_220695511.1">
    <property type="nucleotide sequence ID" value="NZ_CP080997.1"/>
</dbReference>
<dbReference type="InterPro" id="IPR025110">
    <property type="entry name" value="AMP-bd_C"/>
</dbReference>
<reference evidence="5" key="1">
    <citation type="submission" date="2021-08" db="EMBL/GenBank/DDBJ databases">
        <title>Whole genome sequencing of non-tuberculosis mycobacteria type-strains.</title>
        <authorList>
            <person name="Igarashi Y."/>
            <person name="Osugi A."/>
            <person name="Mitarai S."/>
        </authorList>
    </citation>
    <scope>NUCLEOTIDE SEQUENCE</scope>
    <source>
        <strain evidence="5">JCM 30995</strain>
    </source>
</reference>
<dbReference type="GO" id="GO:0004315">
    <property type="term" value="F:3-oxoacyl-[acyl-carrier-protein] synthase activity"/>
    <property type="evidence" value="ECO:0007669"/>
    <property type="project" value="InterPro"/>
</dbReference>
<comment type="cofactor">
    <cofactor evidence="1">
        <name>pantetheine 4'-phosphate</name>
        <dbReference type="ChEBI" id="CHEBI:47942"/>
    </cofactor>
</comment>
<dbReference type="CDD" id="cd17646">
    <property type="entry name" value="A_NRPS_AB3403-like"/>
    <property type="match status" value="1"/>
</dbReference>
<dbReference type="Gene3D" id="3.30.559.30">
    <property type="entry name" value="Nonribosomal peptide synthetase, condensation domain"/>
    <property type="match status" value="1"/>
</dbReference>
<dbReference type="InterPro" id="IPR000873">
    <property type="entry name" value="AMP-dep_synth/lig_dom"/>
</dbReference>
<dbReference type="GO" id="GO:0031177">
    <property type="term" value="F:phosphopantetheine binding"/>
    <property type="evidence" value="ECO:0007669"/>
    <property type="project" value="TreeGrafter"/>
</dbReference>
<name>A0A9X7WI19_9MYCO</name>
<dbReference type="SUPFAM" id="SSF47336">
    <property type="entry name" value="ACP-like"/>
    <property type="match status" value="1"/>
</dbReference>
<dbReference type="GO" id="GO:0044550">
    <property type="term" value="P:secondary metabolite biosynthetic process"/>
    <property type="evidence" value="ECO:0007669"/>
    <property type="project" value="TreeGrafter"/>
</dbReference>
<evidence type="ECO:0000313" key="6">
    <source>
        <dbReference type="Proteomes" id="UP000825008"/>
    </source>
</evidence>
<dbReference type="NCBIfam" id="TIGR01733">
    <property type="entry name" value="AA-adenyl-dom"/>
    <property type="match status" value="1"/>
</dbReference>
<dbReference type="EMBL" id="CP080997">
    <property type="protein sequence ID" value="QZA08282.1"/>
    <property type="molecule type" value="Genomic_DNA"/>
</dbReference>
<feature type="region of interest" description="Disordered" evidence="3">
    <location>
        <begin position="624"/>
        <end position="644"/>
    </location>
</feature>
<dbReference type="InterPro" id="IPR013747">
    <property type="entry name" value="ACP_syn_III_C"/>
</dbReference>
<dbReference type="Gene3D" id="3.40.50.980">
    <property type="match status" value="2"/>
</dbReference>
<feature type="region of interest" description="Disordered" evidence="3">
    <location>
        <begin position="1486"/>
        <end position="1509"/>
    </location>
</feature>
<dbReference type="KEGG" id="mher:K3U94_02805"/>
<organism evidence="5 6">
    <name type="scientific">Mycolicibacter heraklionensis</name>
    <dbReference type="NCBI Taxonomy" id="512402"/>
    <lineage>
        <taxon>Bacteria</taxon>
        <taxon>Bacillati</taxon>
        <taxon>Actinomycetota</taxon>
        <taxon>Actinomycetes</taxon>
        <taxon>Mycobacteriales</taxon>
        <taxon>Mycobacteriaceae</taxon>
        <taxon>Mycolicibacter</taxon>
    </lineage>
</organism>
<dbReference type="CDD" id="cd19531">
    <property type="entry name" value="LCL_NRPS-like"/>
    <property type="match status" value="1"/>
</dbReference>
<evidence type="ECO:0000259" key="4">
    <source>
        <dbReference type="PROSITE" id="PS50075"/>
    </source>
</evidence>
<keyword evidence="2" id="KW-0808">Transferase</keyword>
<dbReference type="InterPro" id="IPR023213">
    <property type="entry name" value="CAT-like_dom_sf"/>
</dbReference>
<accession>A0A9X7WI19</accession>
<feature type="domain" description="Carrier" evidence="4">
    <location>
        <begin position="1018"/>
        <end position="1092"/>
    </location>
</feature>
<dbReference type="Gene3D" id="1.10.1200.10">
    <property type="entry name" value="ACP-like"/>
    <property type="match status" value="1"/>
</dbReference>
<dbReference type="InterPro" id="IPR036736">
    <property type="entry name" value="ACP-like_sf"/>
</dbReference>
<evidence type="ECO:0000256" key="3">
    <source>
        <dbReference type="SAM" id="MobiDB-lite"/>
    </source>
</evidence>
<dbReference type="InterPro" id="IPR020845">
    <property type="entry name" value="AMP-binding_CS"/>
</dbReference>
<dbReference type="Pfam" id="PF00668">
    <property type="entry name" value="Condensation"/>
    <property type="match status" value="1"/>
</dbReference>
<proteinExistence type="predicted"/>